<keyword evidence="4 5" id="KW-0067">ATP-binding</keyword>
<dbReference type="InterPro" id="IPR017441">
    <property type="entry name" value="Protein_kinase_ATP_BS"/>
</dbReference>
<keyword evidence="1" id="KW-0808">Transferase</keyword>
<evidence type="ECO:0000256" key="1">
    <source>
        <dbReference type="ARBA" id="ARBA00022679"/>
    </source>
</evidence>
<evidence type="ECO:0000313" key="8">
    <source>
        <dbReference type="Proteomes" id="UP001197114"/>
    </source>
</evidence>
<dbReference type="InterPro" id="IPR000719">
    <property type="entry name" value="Prot_kinase_dom"/>
</dbReference>
<dbReference type="SMART" id="SM00220">
    <property type="entry name" value="S_TKc"/>
    <property type="match status" value="1"/>
</dbReference>
<dbReference type="PANTHER" id="PTHR43289">
    <property type="entry name" value="MITOGEN-ACTIVATED PROTEIN KINASE KINASE KINASE 20-RELATED"/>
    <property type="match status" value="1"/>
</dbReference>
<organism evidence="7 8">
    <name type="scientific">Streptomyces anatolicus</name>
    <dbReference type="NCBI Taxonomy" id="2675858"/>
    <lineage>
        <taxon>Bacteria</taxon>
        <taxon>Bacillati</taxon>
        <taxon>Actinomycetota</taxon>
        <taxon>Actinomycetes</taxon>
        <taxon>Kitasatosporales</taxon>
        <taxon>Streptomycetaceae</taxon>
        <taxon>Streptomyces</taxon>
    </lineage>
</organism>
<sequence length="266" mass="28086">MDPLITEDPSHIGPYRLIARLGAGGMGLVYLGRSDVGRTVAVKVVQAEYAKDPEFRQRFAHEVAAARRVGGAWTAAVLDADTDAQVPWVATQYVAGPSLQDVVARDFGPLPEPSVRALAGGLAQALTDIHTASLIHRDLKPGNVLITIDGPRVIDFGIARALETIAEGAMTRTGAVIGSPGFMSPEQVRGQRLTSASDIFCLGSVLAYAATGRSPFGTVDSGLHALMFRVAEEEPDLSGVPESLLGLVQQCLQKDPALRPTPQDIA</sequence>
<feature type="non-terminal residue" evidence="7">
    <location>
        <position position="266"/>
    </location>
</feature>
<evidence type="ECO:0000256" key="3">
    <source>
        <dbReference type="ARBA" id="ARBA00022777"/>
    </source>
</evidence>
<dbReference type="EMBL" id="WMBF01000067">
    <property type="protein sequence ID" value="MBW5421801.1"/>
    <property type="molecule type" value="Genomic_DNA"/>
</dbReference>
<dbReference type="GO" id="GO:0016301">
    <property type="term" value="F:kinase activity"/>
    <property type="evidence" value="ECO:0007669"/>
    <property type="project" value="UniProtKB-KW"/>
</dbReference>
<dbReference type="SUPFAM" id="SSF56112">
    <property type="entry name" value="Protein kinase-like (PK-like)"/>
    <property type="match status" value="1"/>
</dbReference>
<feature type="domain" description="Protein kinase" evidence="6">
    <location>
        <begin position="15"/>
        <end position="266"/>
    </location>
</feature>
<dbReference type="InterPro" id="IPR008271">
    <property type="entry name" value="Ser/Thr_kinase_AS"/>
</dbReference>
<gene>
    <name evidence="7" type="ORF">GKQ77_09505</name>
</gene>
<keyword evidence="3 7" id="KW-0418">Kinase</keyword>
<feature type="binding site" evidence="5">
    <location>
        <position position="43"/>
    </location>
    <ligand>
        <name>ATP</name>
        <dbReference type="ChEBI" id="CHEBI:30616"/>
    </ligand>
</feature>
<protein>
    <submittedName>
        <fullName evidence="7">Protein kinase</fullName>
    </submittedName>
</protein>
<dbReference type="PANTHER" id="PTHR43289:SF34">
    <property type="entry name" value="SERINE_THREONINE-PROTEIN KINASE YBDM-RELATED"/>
    <property type="match status" value="1"/>
</dbReference>
<proteinExistence type="predicted"/>
<comment type="caution">
    <text evidence="7">The sequence shown here is derived from an EMBL/GenBank/DDBJ whole genome shotgun (WGS) entry which is preliminary data.</text>
</comment>
<keyword evidence="8" id="KW-1185">Reference proteome</keyword>
<dbReference type="PROSITE" id="PS00108">
    <property type="entry name" value="PROTEIN_KINASE_ST"/>
    <property type="match status" value="1"/>
</dbReference>
<dbReference type="Gene3D" id="1.10.510.10">
    <property type="entry name" value="Transferase(Phosphotransferase) domain 1"/>
    <property type="match status" value="1"/>
</dbReference>
<dbReference type="PROSITE" id="PS00107">
    <property type="entry name" value="PROTEIN_KINASE_ATP"/>
    <property type="match status" value="1"/>
</dbReference>
<evidence type="ECO:0000256" key="4">
    <source>
        <dbReference type="ARBA" id="ARBA00022840"/>
    </source>
</evidence>
<keyword evidence="2 5" id="KW-0547">Nucleotide-binding</keyword>
<evidence type="ECO:0000259" key="6">
    <source>
        <dbReference type="PROSITE" id="PS50011"/>
    </source>
</evidence>
<dbReference type="InterPro" id="IPR011009">
    <property type="entry name" value="Kinase-like_dom_sf"/>
</dbReference>
<dbReference type="RefSeq" id="WP_219688271.1">
    <property type="nucleotide sequence ID" value="NZ_WMBF01000067.1"/>
</dbReference>
<dbReference type="Proteomes" id="UP001197114">
    <property type="component" value="Unassembled WGS sequence"/>
</dbReference>
<accession>A0ABS6YK50</accession>
<dbReference type="PROSITE" id="PS50011">
    <property type="entry name" value="PROTEIN_KINASE_DOM"/>
    <property type="match status" value="1"/>
</dbReference>
<evidence type="ECO:0000256" key="5">
    <source>
        <dbReference type="PROSITE-ProRule" id="PRU10141"/>
    </source>
</evidence>
<evidence type="ECO:0000256" key="2">
    <source>
        <dbReference type="ARBA" id="ARBA00022741"/>
    </source>
</evidence>
<reference evidence="7 8" key="1">
    <citation type="submission" date="2019-11" db="EMBL/GenBank/DDBJ databases">
        <authorList>
            <person name="Ay H."/>
        </authorList>
    </citation>
    <scope>NUCLEOTIDE SEQUENCE [LARGE SCALE GENOMIC DNA]</scope>
    <source>
        <strain evidence="7 8">BG9H</strain>
    </source>
</reference>
<dbReference type="Gene3D" id="3.30.200.20">
    <property type="entry name" value="Phosphorylase Kinase, domain 1"/>
    <property type="match status" value="1"/>
</dbReference>
<evidence type="ECO:0000313" key="7">
    <source>
        <dbReference type="EMBL" id="MBW5421801.1"/>
    </source>
</evidence>
<name>A0ABS6YK50_9ACTN</name>
<dbReference type="Pfam" id="PF00069">
    <property type="entry name" value="Pkinase"/>
    <property type="match status" value="1"/>
</dbReference>
<dbReference type="CDD" id="cd14014">
    <property type="entry name" value="STKc_PknB_like"/>
    <property type="match status" value="1"/>
</dbReference>